<evidence type="ECO:0000259" key="2">
    <source>
        <dbReference type="PROSITE" id="PS50234"/>
    </source>
</evidence>
<comment type="caution">
    <text evidence="4">The sequence shown here is derived from an EMBL/GenBank/DDBJ whole genome shotgun (WGS) entry which is preliminary data.</text>
</comment>
<dbReference type="PANTHER" id="PTHR45737:SF6">
    <property type="entry name" value="VON WILLEBRAND FACTOR A DOMAIN-CONTAINING PROTEIN 5A"/>
    <property type="match status" value="1"/>
</dbReference>
<name>A0A558DXN0_9GAMM</name>
<dbReference type="PROSITE" id="PS51468">
    <property type="entry name" value="VIT"/>
    <property type="match status" value="1"/>
</dbReference>
<dbReference type="EMBL" id="VMNH01000023">
    <property type="protein sequence ID" value="TVO70743.1"/>
    <property type="molecule type" value="Genomic_DNA"/>
</dbReference>
<dbReference type="Pfam" id="PF13768">
    <property type="entry name" value="VWA_3"/>
    <property type="match status" value="1"/>
</dbReference>
<keyword evidence="1" id="KW-0472">Membrane</keyword>
<dbReference type="InterPro" id="IPR022440">
    <property type="entry name" value="CHP03788"/>
</dbReference>
<feature type="domain" description="VWFA" evidence="2">
    <location>
        <begin position="356"/>
        <end position="526"/>
    </location>
</feature>
<dbReference type="SMART" id="SM00327">
    <property type="entry name" value="VWA"/>
    <property type="match status" value="1"/>
</dbReference>
<proteinExistence type="predicted"/>
<dbReference type="AlphaFoldDB" id="A0A558DXN0"/>
<dbReference type="PROSITE" id="PS50234">
    <property type="entry name" value="VWFA"/>
    <property type="match status" value="1"/>
</dbReference>
<protein>
    <submittedName>
        <fullName evidence="4">Marine proteobacterial sortase target protein</fullName>
    </submittedName>
</protein>
<dbReference type="OrthoDB" id="9784383at2"/>
<evidence type="ECO:0000313" key="5">
    <source>
        <dbReference type="Proteomes" id="UP000316649"/>
    </source>
</evidence>
<dbReference type="InterPro" id="IPR013694">
    <property type="entry name" value="VIT"/>
</dbReference>
<feature type="transmembrane region" description="Helical" evidence="1">
    <location>
        <begin position="690"/>
        <end position="708"/>
    </location>
</feature>
<dbReference type="CDD" id="cd01461">
    <property type="entry name" value="vWA_interalpha_trypsin_inhibitor"/>
    <property type="match status" value="1"/>
</dbReference>
<dbReference type="Proteomes" id="UP000316649">
    <property type="component" value="Unassembled WGS sequence"/>
</dbReference>
<evidence type="ECO:0000259" key="3">
    <source>
        <dbReference type="PROSITE" id="PS51468"/>
    </source>
</evidence>
<dbReference type="InterPro" id="IPR036465">
    <property type="entry name" value="vWFA_dom_sf"/>
</dbReference>
<keyword evidence="1" id="KW-1133">Transmembrane helix</keyword>
<reference evidence="4 5" key="1">
    <citation type="submission" date="2019-07" db="EMBL/GenBank/DDBJ databases">
        <title>The pathways for chlorine oxyanion respiration interact through the shared metabolite chlorate.</title>
        <authorList>
            <person name="Barnum T.P."/>
            <person name="Cheng Y."/>
            <person name="Hill K.A."/>
            <person name="Lucas L.N."/>
            <person name="Carlson H.K."/>
            <person name="Coates J.D."/>
        </authorList>
    </citation>
    <scope>NUCLEOTIDE SEQUENCE [LARGE SCALE GENOMIC DNA]</scope>
    <source>
        <strain evidence="4 5">BK-1</strain>
    </source>
</reference>
<keyword evidence="1" id="KW-0812">Transmembrane</keyword>
<dbReference type="InterPro" id="IPR002035">
    <property type="entry name" value="VWF_A"/>
</dbReference>
<dbReference type="SUPFAM" id="SSF53300">
    <property type="entry name" value="vWA-like"/>
    <property type="match status" value="1"/>
</dbReference>
<organism evidence="4 5">
    <name type="scientific">Sedimenticola selenatireducens</name>
    <dbReference type="NCBI Taxonomy" id="191960"/>
    <lineage>
        <taxon>Bacteria</taxon>
        <taxon>Pseudomonadati</taxon>
        <taxon>Pseudomonadota</taxon>
        <taxon>Gammaproteobacteria</taxon>
        <taxon>Chromatiales</taxon>
        <taxon>Sedimenticolaceae</taxon>
        <taxon>Sedimenticola</taxon>
    </lineage>
</organism>
<dbReference type="Gene3D" id="3.40.50.410">
    <property type="entry name" value="von Willebrand factor, type A domain"/>
    <property type="match status" value="1"/>
</dbReference>
<gene>
    <name evidence="4" type="ORF">FHP88_14860</name>
</gene>
<dbReference type="RefSeq" id="WP_144359880.1">
    <property type="nucleotide sequence ID" value="NZ_VMNH01000023.1"/>
</dbReference>
<feature type="domain" description="VIT" evidence="3">
    <location>
        <begin position="66"/>
        <end position="194"/>
    </location>
</feature>
<dbReference type="SMART" id="SM00609">
    <property type="entry name" value="VIT"/>
    <property type="match status" value="1"/>
</dbReference>
<accession>A0A558DXN0</accession>
<dbReference type="Pfam" id="PF08487">
    <property type="entry name" value="VIT"/>
    <property type="match status" value="1"/>
</dbReference>
<dbReference type="PANTHER" id="PTHR45737">
    <property type="entry name" value="VON WILLEBRAND FACTOR A DOMAIN-CONTAINING PROTEIN 5A"/>
    <property type="match status" value="1"/>
</dbReference>
<evidence type="ECO:0000256" key="1">
    <source>
        <dbReference type="SAM" id="Phobius"/>
    </source>
</evidence>
<evidence type="ECO:0000313" key="4">
    <source>
        <dbReference type="EMBL" id="TVO70743.1"/>
    </source>
</evidence>
<sequence length="726" mass="80073">MAEQKPINHLGKDMLFTSLASLFAGMVTALLLGLLVFIWSNSAAAAELNNKSNYQPIRMDEVKRGSLLMKLASGGVSVDAPLLNTDVKMTISGIMARVVVKQQFKNTASEWVEGTYVFPLPDDAAVDRMRLRIGERFIEGEIQEKEQAKKTYEKAKREGRKASLLSQERPNIFTTAVANIAPNETVQVEIEYQQTLHYDQGGFRLRFPLVVAPRYIPGIPTGPSEIVAFQGSGWANNTDQVTDASRITPPVVDPAEGPINPVSIQIGLDAGMPLAKLESSYHKITVEQDGKGVHQIHLQDSAVPADRDFELHWVPRAEAAPHAALFTEKWDNSDYALLMVMPPVSQQSIDNPVPREVIYVIDTSGSMHGDSIVQAREALKLALQRLAPNDRFNVIQFNHQTDALFPQAVQASVKNIQWATKYVNGLLADGGTEMLPALQLALRQHAEKGVLRQVVFLTDGSVGNEEALFKLIHEQLGESRLFTIGIGSAPNSFFMTRAAEFGRGTFTYIGKVEEVGEKMAALFAKLETPLLTDISIQWPEGQSVEMWPSRIPDLYAGEPIVLAVKMQQSATQLDITGQVAGNEWKQQVTLKGGAQESGVHLLWARRKIAALMNEKARGRDEMQVRNDVLAVALPHKLVSQYTSLVAVDKTPSRPIQEGLKSKAMPTNLPKGWHAEKVFGKLPQTATAAELNILLGLFLLVLAGLFKWWQRDQRITTHKLGLNIGRG</sequence>
<keyword evidence="5" id="KW-1185">Reference proteome</keyword>
<dbReference type="NCBIfam" id="TIGR03788">
    <property type="entry name" value="marine_srt_targ"/>
    <property type="match status" value="1"/>
</dbReference>